<evidence type="ECO:0000259" key="12">
    <source>
        <dbReference type="PROSITE" id="PS51471"/>
    </source>
</evidence>
<dbReference type="GO" id="GO:0046872">
    <property type="term" value="F:metal ion binding"/>
    <property type="evidence" value="ECO:0007669"/>
    <property type="project" value="UniProtKB-KW"/>
</dbReference>
<evidence type="ECO:0000313" key="14">
    <source>
        <dbReference type="Proteomes" id="UP000193224"/>
    </source>
</evidence>
<gene>
    <name evidence="13" type="primary">efe_2</name>
    <name evidence="13" type="ORF">ROA7745_01442</name>
</gene>
<dbReference type="InterPro" id="IPR044861">
    <property type="entry name" value="IPNS-like_FE2OG_OXY"/>
</dbReference>
<comment type="cofactor">
    <cofactor evidence="1">
        <name>Fe(2+)</name>
        <dbReference type="ChEBI" id="CHEBI:29033"/>
    </cofactor>
</comment>
<dbReference type="EC" id="1.13.12.19" evidence="4"/>
<evidence type="ECO:0000256" key="9">
    <source>
        <dbReference type="ARBA" id="ARBA00047725"/>
    </source>
</evidence>
<evidence type="ECO:0000256" key="8">
    <source>
        <dbReference type="ARBA" id="ARBA00031282"/>
    </source>
</evidence>
<feature type="domain" description="Fe2OG dioxygenase" evidence="12">
    <location>
        <begin position="177"/>
        <end position="281"/>
    </location>
</feature>
<evidence type="ECO:0000256" key="3">
    <source>
        <dbReference type="ARBA" id="ARBA00012293"/>
    </source>
</evidence>
<keyword evidence="6" id="KW-0266">Ethylene biosynthesis</keyword>
<keyword evidence="11" id="KW-0408">Iron</keyword>
<comment type="catalytic activity">
    <reaction evidence="10">
        <text>L-arginine + 2-oxoglutarate + O2 = guanidine + L-glutamate 5-semialdehyde + succinate + CO2</text>
        <dbReference type="Rhea" id="RHEA:31535"/>
        <dbReference type="ChEBI" id="CHEBI:15379"/>
        <dbReference type="ChEBI" id="CHEBI:16526"/>
        <dbReference type="ChEBI" id="CHEBI:16810"/>
        <dbReference type="ChEBI" id="CHEBI:30031"/>
        <dbReference type="ChEBI" id="CHEBI:30087"/>
        <dbReference type="ChEBI" id="CHEBI:32682"/>
        <dbReference type="ChEBI" id="CHEBI:58066"/>
        <dbReference type="EC" id="1.14.20.7"/>
    </reaction>
</comment>
<protein>
    <recommendedName>
        <fullName evidence="5">2-oxoglutarate-dependent ethylene/succinate-forming enzyme</fullName>
        <ecNumber evidence="4">1.13.12.19</ecNumber>
        <ecNumber evidence="3">1.14.20.7</ecNumber>
    </recommendedName>
    <alternativeName>
        <fullName evidence="7">2-oxoglutarate dioxygenase (ethylene-forming)</fullName>
    </alternativeName>
    <alternativeName>
        <fullName evidence="8">2-oxoglutarate/L-arginine monooxygenase/decarboxylase (succinate-forming)</fullName>
    </alternativeName>
</protein>
<evidence type="ECO:0000256" key="10">
    <source>
        <dbReference type="ARBA" id="ARBA00049359"/>
    </source>
</evidence>
<dbReference type="Pfam" id="PF03171">
    <property type="entry name" value="2OG-FeII_Oxy"/>
    <property type="match status" value="1"/>
</dbReference>
<dbReference type="InterPro" id="IPR026992">
    <property type="entry name" value="DIOX_N"/>
</dbReference>
<dbReference type="EC" id="1.14.20.7" evidence="3"/>
<dbReference type="Gene3D" id="2.60.120.330">
    <property type="entry name" value="B-lactam Antibiotic, Isopenicillin N Synthase, Chain"/>
    <property type="match status" value="1"/>
</dbReference>
<proteinExistence type="inferred from homology"/>
<dbReference type="InterPro" id="IPR050231">
    <property type="entry name" value="Iron_ascorbate_oxido_reductase"/>
</dbReference>
<dbReference type="PANTHER" id="PTHR47990">
    <property type="entry name" value="2-OXOGLUTARATE (2OG) AND FE(II)-DEPENDENT OXYGENASE SUPERFAMILY PROTEIN-RELATED"/>
    <property type="match status" value="1"/>
</dbReference>
<evidence type="ECO:0000256" key="6">
    <source>
        <dbReference type="ARBA" id="ARBA00022666"/>
    </source>
</evidence>
<accession>A0A1X7BPU8</accession>
<organism evidence="13 14">
    <name type="scientific">Roseovarius aestuarii</name>
    <dbReference type="NCBI Taxonomy" id="475083"/>
    <lineage>
        <taxon>Bacteria</taxon>
        <taxon>Pseudomonadati</taxon>
        <taxon>Pseudomonadota</taxon>
        <taxon>Alphaproteobacteria</taxon>
        <taxon>Rhodobacterales</taxon>
        <taxon>Roseobacteraceae</taxon>
        <taxon>Roseovarius</taxon>
    </lineage>
</organism>
<dbReference type="InterPro" id="IPR027443">
    <property type="entry name" value="IPNS-like_sf"/>
</dbReference>
<evidence type="ECO:0000256" key="2">
    <source>
        <dbReference type="ARBA" id="ARBA00004767"/>
    </source>
</evidence>
<name>A0A1X7BPU8_9RHOB</name>
<dbReference type="GO" id="GO:0009693">
    <property type="term" value="P:ethylene biosynthetic process"/>
    <property type="evidence" value="ECO:0007669"/>
    <property type="project" value="UniProtKB-KW"/>
</dbReference>
<evidence type="ECO:0000256" key="7">
    <source>
        <dbReference type="ARBA" id="ARBA00031011"/>
    </source>
</evidence>
<dbReference type="AlphaFoldDB" id="A0A1X7BPU8"/>
<evidence type="ECO:0000256" key="5">
    <source>
        <dbReference type="ARBA" id="ARBA00019045"/>
    </source>
</evidence>
<dbReference type="InterPro" id="IPR005123">
    <property type="entry name" value="Oxoglu/Fe-dep_dioxygenase_dom"/>
</dbReference>
<dbReference type="GO" id="GO:0102276">
    <property type="term" value="F:2-oxoglutarate oxygenase/decarboxylase (ethylene-forming) activity"/>
    <property type="evidence" value="ECO:0007669"/>
    <property type="project" value="UniProtKB-EC"/>
</dbReference>
<evidence type="ECO:0000256" key="4">
    <source>
        <dbReference type="ARBA" id="ARBA00012531"/>
    </source>
</evidence>
<sequence length="320" mass="35351">MGYATAKTIDADVIPVIDISPLIDGSDPVSVARKLHSASKGLGFIYVKGHGIPEEVIERAREVAFEFFRAPEELKATVRITGQHRGWLARGGAKMRDDVKADLKESFIWGYENGADGAADDHPLRGQNLWPAAIPDLREVAQEYFQLAHQVAHHLMWGFAIGLNLPENFFLRTSDRPISRASFVYYPAQPASLGEEQFGVGPHTDFGVLTVLCQDAVGGLQVEDANGEWVHAPPIEGTLVVNVGDLLARWTDGEYKSTPHRVVNSSGKERLSLVVAYDPNPETAIDAREVFGDGHVVRNEPITCGEYLEWRFAKAFSYRK</sequence>
<dbReference type="Proteomes" id="UP000193224">
    <property type="component" value="Unassembled WGS sequence"/>
</dbReference>
<dbReference type="Pfam" id="PF14226">
    <property type="entry name" value="DIOX_N"/>
    <property type="match status" value="1"/>
</dbReference>
<dbReference type="PRINTS" id="PR00682">
    <property type="entry name" value="IPNSYNTHASE"/>
</dbReference>
<comment type="similarity">
    <text evidence="11">Belongs to the iron/ascorbate-dependent oxidoreductase family.</text>
</comment>
<comment type="pathway">
    <text evidence="2">Alkene biosynthesis; ethylene biosynthesis via 2-oxoglutarate.</text>
</comment>
<evidence type="ECO:0000256" key="1">
    <source>
        <dbReference type="ARBA" id="ARBA00001954"/>
    </source>
</evidence>
<keyword evidence="11" id="KW-0479">Metal-binding</keyword>
<dbReference type="SUPFAM" id="SSF51197">
    <property type="entry name" value="Clavaminate synthase-like"/>
    <property type="match status" value="1"/>
</dbReference>
<evidence type="ECO:0000256" key="11">
    <source>
        <dbReference type="RuleBase" id="RU003682"/>
    </source>
</evidence>
<dbReference type="PROSITE" id="PS51471">
    <property type="entry name" value="FE2OG_OXY"/>
    <property type="match status" value="1"/>
</dbReference>
<reference evidence="13 14" key="1">
    <citation type="submission" date="2017-03" db="EMBL/GenBank/DDBJ databases">
        <authorList>
            <person name="Afonso C.L."/>
            <person name="Miller P.J."/>
            <person name="Scott M.A."/>
            <person name="Spackman E."/>
            <person name="Goraichik I."/>
            <person name="Dimitrov K.M."/>
            <person name="Suarez D.L."/>
            <person name="Swayne D.E."/>
        </authorList>
    </citation>
    <scope>NUCLEOTIDE SEQUENCE [LARGE SCALE GENOMIC DNA]</scope>
    <source>
        <strain evidence="13 14">CECT 7745</strain>
    </source>
</reference>
<dbReference type="EMBL" id="FWXB01000004">
    <property type="protein sequence ID" value="SMC11627.1"/>
    <property type="molecule type" value="Genomic_DNA"/>
</dbReference>
<keyword evidence="14" id="KW-1185">Reference proteome</keyword>
<comment type="catalytic activity">
    <reaction evidence="9">
        <text>2-oxoglutarate + O2 + 2 H(+) = ethene + 3 CO2 + H2O</text>
        <dbReference type="Rhea" id="RHEA:31523"/>
        <dbReference type="ChEBI" id="CHEBI:15377"/>
        <dbReference type="ChEBI" id="CHEBI:15378"/>
        <dbReference type="ChEBI" id="CHEBI:15379"/>
        <dbReference type="ChEBI" id="CHEBI:16526"/>
        <dbReference type="ChEBI" id="CHEBI:16810"/>
        <dbReference type="ChEBI" id="CHEBI:18153"/>
        <dbReference type="EC" id="1.13.12.19"/>
    </reaction>
</comment>
<keyword evidence="11 13" id="KW-0560">Oxidoreductase</keyword>
<evidence type="ECO:0000313" key="13">
    <source>
        <dbReference type="EMBL" id="SMC11627.1"/>
    </source>
</evidence>